<proteinExistence type="predicted"/>
<accession>A0ACC2L5M9</accession>
<reference evidence="1 2" key="1">
    <citation type="journal article" date="2022" name="Hortic Res">
        <title>A haplotype resolved chromosomal level avocado genome allows analysis of novel avocado genes.</title>
        <authorList>
            <person name="Nath O."/>
            <person name="Fletcher S.J."/>
            <person name="Hayward A."/>
            <person name="Shaw L.M."/>
            <person name="Masouleh A.K."/>
            <person name="Furtado A."/>
            <person name="Henry R.J."/>
            <person name="Mitter N."/>
        </authorList>
    </citation>
    <scope>NUCLEOTIDE SEQUENCE [LARGE SCALE GENOMIC DNA]</scope>
    <source>
        <strain evidence="2">cv. Hass</strain>
    </source>
</reference>
<name>A0ACC2L5M9_PERAE</name>
<protein>
    <submittedName>
        <fullName evidence="1">Uncharacterized protein</fullName>
    </submittedName>
</protein>
<dbReference type="EMBL" id="CM056815">
    <property type="protein sequence ID" value="KAJ8628711.1"/>
    <property type="molecule type" value="Genomic_DNA"/>
</dbReference>
<sequence>MLVRAVTTFGTLVLNVFKVEVRCIRVVASSTGRWGRNFLDRSERRGKVGEGRRREEKRELGAERERERERIERRGRGKEREARAARGRERERSESRSEWRVRGIERAVKPGAPERVEGERDRESSETRSTGAKGREIA</sequence>
<gene>
    <name evidence="1" type="ORF">MRB53_022034</name>
</gene>
<keyword evidence="2" id="KW-1185">Reference proteome</keyword>
<evidence type="ECO:0000313" key="2">
    <source>
        <dbReference type="Proteomes" id="UP001234297"/>
    </source>
</evidence>
<dbReference type="Proteomes" id="UP001234297">
    <property type="component" value="Chromosome 7"/>
</dbReference>
<organism evidence="1 2">
    <name type="scientific">Persea americana</name>
    <name type="common">Avocado</name>
    <dbReference type="NCBI Taxonomy" id="3435"/>
    <lineage>
        <taxon>Eukaryota</taxon>
        <taxon>Viridiplantae</taxon>
        <taxon>Streptophyta</taxon>
        <taxon>Embryophyta</taxon>
        <taxon>Tracheophyta</taxon>
        <taxon>Spermatophyta</taxon>
        <taxon>Magnoliopsida</taxon>
        <taxon>Magnoliidae</taxon>
        <taxon>Laurales</taxon>
        <taxon>Lauraceae</taxon>
        <taxon>Persea</taxon>
    </lineage>
</organism>
<comment type="caution">
    <text evidence="1">The sequence shown here is derived from an EMBL/GenBank/DDBJ whole genome shotgun (WGS) entry which is preliminary data.</text>
</comment>
<evidence type="ECO:0000313" key="1">
    <source>
        <dbReference type="EMBL" id="KAJ8628711.1"/>
    </source>
</evidence>